<keyword evidence="2" id="KW-0969">Cilium</keyword>
<reference evidence="2 3" key="1">
    <citation type="journal article" date="2020" name="J Geophys Res Biogeosci">
        <title>Magnetotaxis as an Adaptation to Enable Bacterial Shuttling of Microbial Sulfur and Sulfur Cycling Across Aquatic Oxic#Anoxic Interfaces.</title>
        <authorList>
            <person name="Li J."/>
            <person name="Liu P."/>
            <person name="Wang J."/>
            <person name="Roberts A.P."/>
            <person name="Pan Y."/>
        </authorList>
    </citation>
    <scope>NUCLEOTIDE SEQUENCE [LARGE SCALE GENOMIC DNA]</scope>
    <source>
        <strain evidence="2 3">MYR-1_YQ</strain>
    </source>
</reference>
<feature type="domain" description="Flagellar hook-length control protein-like C-terminal" evidence="1">
    <location>
        <begin position="398"/>
        <end position="469"/>
    </location>
</feature>
<sequence>MIENYGLTKSDSIVTVLRTESRPITLFSGDVMMADVLDVIESGMVMLRITPPPGKGAGVQGGVVTAKTNVPLNEGDKVILEVLGSGKEVRFRYLGTEKGEQEAGGQETPTKTPLEQLQLRVFSLLSELSDAKLQSEDLKTLKAAFDAIPVSIKSNYPEFSMFSKFAPDIEQIDANILKSAIEGAGVLFESKLKTAVMQQIKQAPDVLLAKETLHGVINVATLGLEELQGLKFDIRGALNTIVFKAETGLYALQDVKSDIDLRQLLNAPLEKVELALQLPLDGKLRDSLMYLKQRLLDIMQTHDPVRQEQPKTAINFADDQKALLFRLQDVLSEGRVADILKYSVGRKDDIPDIVERLLKHIEYFQVSSKANDMVYSFLPFSWQGLRDGEMLFKRNKYSSKKTFTCDINLNLRQLGKLSISATLSDRVFFISFHAERPETKELIAIHRYELERRFAEVGLDLKVINVALKEEIDFAEAKNTRALDLVV</sequence>
<evidence type="ECO:0000259" key="1">
    <source>
        <dbReference type="Pfam" id="PF02120"/>
    </source>
</evidence>
<comment type="caution">
    <text evidence="2">The sequence shown here is derived from an EMBL/GenBank/DDBJ whole genome shotgun (WGS) entry which is preliminary data.</text>
</comment>
<gene>
    <name evidence="2" type="ORF">HWQ67_02915</name>
</gene>
<dbReference type="Pfam" id="PF02120">
    <property type="entry name" value="Flg_hook"/>
    <property type="match status" value="1"/>
</dbReference>
<evidence type="ECO:0000313" key="3">
    <source>
        <dbReference type="Proteomes" id="UP001196980"/>
    </source>
</evidence>
<organism evidence="2 3">
    <name type="scientific">Candidatus Magnetobacterium casense</name>
    <dbReference type="NCBI Taxonomy" id="1455061"/>
    <lineage>
        <taxon>Bacteria</taxon>
        <taxon>Pseudomonadati</taxon>
        <taxon>Nitrospirota</taxon>
        <taxon>Thermodesulfovibrionia</taxon>
        <taxon>Thermodesulfovibrionales</taxon>
        <taxon>Candidatus Magnetobacteriaceae</taxon>
        <taxon>Candidatus Magnetobacterium</taxon>
    </lineage>
</organism>
<evidence type="ECO:0000313" key="2">
    <source>
        <dbReference type="EMBL" id="MBV6340530.1"/>
    </source>
</evidence>
<accession>A0ABS6RV71</accession>
<dbReference type="RefSeq" id="WP_218251151.1">
    <property type="nucleotide sequence ID" value="NZ_JABXWD010000029.1"/>
</dbReference>
<dbReference type="InterPro" id="IPR021136">
    <property type="entry name" value="Flagellar_hook_control-like_C"/>
</dbReference>
<keyword evidence="2" id="KW-0282">Flagellum</keyword>
<keyword evidence="2" id="KW-0966">Cell projection</keyword>
<dbReference type="EMBL" id="JABXWD010000029">
    <property type="protein sequence ID" value="MBV6340530.1"/>
    <property type="molecule type" value="Genomic_DNA"/>
</dbReference>
<protein>
    <submittedName>
        <fullName evidence="2">Flagellar hook-length control protein FliK</fullName>
    </submittedName>
</protein>
<dbReference type="Proteomes" id="UP001196980">
    <property type="component" value="Unassembled WGS sequence"/>
</dbReference>
<proteinExistence type="predicted"/>
<name>A0ABS6RV71_9BACT</name>
<keyword evidence="3" id="KW-1185">Reference proteome</keyword>